<comment type="catalytic activity">
    <reaction evidence="3">
        <text>Hydrolysis of the 6-sulfate groups of the N-acetyl-D-glucosamine 6-sulfate units of heparan sulfate and keratan sulfate.</text>
        <dbReference type="EC" id="3.1.6.14"/>
    </reaction>
</comment>
<dbReference type="EMBL" id="AFYH01062874">
    <property type="status" value="NOT_ANNOTATED_CDS"/>
    <property type="molecule type" value="Genomic_DNA"/>
</dbReference>
<keyword evidence="3" id="KW-0479">Metal-binding</keyword>
<dbReference type="STRING" id="7897.ENSLACP00000009178"/>
<evidence type="ECO:0000256" key="3">
    <source>
        <dbReference type="PIRNR" id="PIRNR036666"/>
    </source>
</evidence>
<comment type="subcellular location">
    <subcellularLocation>
        <location evidence="3">Lysosome</location>
    </subcellularLocation>
</comment>
<dbReference type="InterPro" id="IPR000917">
    <property type="entry name" value="Sulfatase_N"/>
</dbReference>
<reference evidence="5" key="3">
    <citation type="submission" date="2025-09" db="UniProtKB">
        <authorList>
            <consortium name="Ensembl"/>
        </authorList>
    </citation>
    <scope>IDENTIFICATION</scope>
</reference>
<dbReference type="GO" id="GO:0005764">
    <property type="term" value="C:lysosome"/>
    <property type="evidence" value="ECO:0007669"/>
    <property type="project" value="UniProtKB-SubCell"/>
</dbReference>
<dbReference type="eggNOG" id="KOG3731">
    <property type="taxonomic scope" value="Eukaryota"/>
</dbReference>
<dbReference type="AlphaFoldDB" id="H3AHQ7"/>
<dbReference type="PANTHER" id="PTHR43108">
    <property type="entry name" value="N-ACETYLGLUCOSAMINE-6-SULFATASE FAMILY MEMBER"/>
    <property type="match status" value="1"/>
</dbReference>
<dbReference type="EMBL" id="AFYH01062872">
    <property type="status" value="NOT_ANNOTATED_CDS"/>
    <property type="molecule type" value="Genomic_DNA"/>
</dbReference>
<dbReference type="InterPro" id="IPR017850">
    <property type="entry name" value="Alkaline_phosphatase_core_sf"/>
</dbReference>
<dbReference type="EMBL" id="AFYH01062875">
    <property type="status" value="NOT_ANNOTATED_CDS"/>
    <property type="molecule type" value="Genomic_DNA"/>
</dbReference>
<dbReference type="OMA" id="RMPHNTN"/>
<dbReference type="GeneTree" id="ENSGT00940000165439"/>
<evidence type="ECO:0000259" key="4">
    <source>
        <dbReference type="Pfam" id="PF00884"/>
    </source>
</evidence>
<evidence type="ECO:0000313" key="6">
    <source>
        <dbReference type="Proteomes" id="UP000008672"/>
    </source>
</evidence>
<name>H3AHQ7_LATCH</name>
<dbReference type="EMBL" id="AFYH01062873">
    <property type="status" value="NOT_ANNOTATED_CDS"/>
    <property type="molecule type" value="Genomic_DNA"/>
</dbReference>
<keyword evidence="6" id="KW-1185">Reference proteome</keyword>
<dbReference type="InParanoid" id="H3AHQ7"/>
<dbReference type="EMBL" id="AFYH01062877">
    <property type="status" value="NOT_ANNOTATED_CDS"/>
    <property type="molecule type" value="Genomic_DNA"/>
</dbReference>
<dbReference type="HOGENOM" id="CLU_006332_4_1_1"/>
<dbReference type="GO" id="GO:0030203">
    <property type="term" value="P:glycosaminoglycan metabolic process"/>
    <property type="evidence" value="ECO:0007669"/>
    <property type="project" value="InterPro"/>
</dbReference>
<evidence type="ECO:0000256" key="2">
    <source>
        <dbReference type="ARBA" id="ARBA00008779"/>
    </source>
</evidence>
<keyword evidence="3" id="KW-0378">Hydrolase</keyword>
<dbReference type="EC" id="3.1.6.14" evidence="3"/>
<evidence type="ECO:0000256" key="1">
    <source>
        <dbReference type="ARBA" id="ARBA00001913"/>
    </source>
</evidence>
<comment type="cofactor">
    <cofactor evidence="1 3">
        <name>Ca(2+)</name>
        <dbReference type="ChEBI" id="CHEBI:29108"/>
    </cofactor>
</comment>
<proteinExistence type="inferred from homology"/>
<dbReference type="GO" id="GO:0008449">
    <property type="term" value="F:N-acetylglucosamine-6-sulfatase activity"/>
    <property type="evidence" value="ECO:0007669"/>
    <property type="project" value="UniProtKB-UniRule"/>
</dbReference>
<dbReference type="PIRSF" id="PIRSF036666">
    <property type="entry name" value="G6S"/>
    <property type="match status" value="1"/>
</dbReference>
<sequence length="458" mass="51534">QTPMKKTESLIGKAGITFTNASIFLVTLLLPGQSCLSQSFWLHHPPTHNDSLSFCSLSAWVLLGEIFLFPFQGSLLADLLIFFPKNLAKYGHAKAGGVTHVPPGWISWNTLVGNSKYYNYTLSVNGKAEQHGESYEKDYLTDLIANRSLEFLQRKSAFSPFFMMLATPASHSPFTPAPQYEKSYNTTKAPRGGSFNVHGKDKHWLLRQAKTPMTANSVEYLDSVFRKRWQTLLSVDDLVEKVVNKVKELNELNSTYIFYTSDHGYHTGQFSLPIDKRQLYEFDIRVPLLVRGPGIQPNQNSKAPILNIDLGPTFLEIAGVNLSRVDMDGESFLPLLAPLSATTKANFKVPVLTQVNFIKKTPKFPNPGTCWIKQCFPDCVCEDAFNNTYACVRTISNLSLQYCEFADKESFVEVYNMTSDPYQLKNIAKLVDPTLLMKMNKRLIKFQSCAAASCRSRP</sequence>
<dbReference type="SUPFAM" id="SSF53649">
    <property type="entry name" value="Alkaline phosphatase-like"/>
    <property type="match status" value="1"/>
</dbReference>
<dbReference type="Proteomes" id="UP000008672">
    <property type="component" value="Unassembled WGS sequence"/>
</dbReference>
<organism evidence="5 6">
    <name type="scientific">Latimeria chalumnae</name>
    <name type="common">Coelacanth</name>
    <dbReference type="NCBI Taxonomy" id="7897"/>
    <lineage>
        <taxon>Eukaryota</taxon>
        <taxon>Metazoa</taxon>
        <taxon>Chordata</taxon>
        <taxon>Craniata</taxon>
        <taxon>Vertebrata</taxon>
        <taxon>Euteleostomi</taxon>
        <taxon>Coelacanthiformes</taxon>
        <taxon>Coelacanthidae</taxon>
        <taxon>Latimeria</taxon>
    </lineage>
</organism>
<keyword evidence="3" id="KW-0458">Lysosome</keyword>
<dbReference type="GO" id="GO:0005539">
    <property type="term" value="F:glycosaminoglycan binding"/>
    <property type="evidence" value="ECO:0007669"/>
    <property type="project" value="TreeGrafter"/>
</dbReference>
<protein>
    <recommendedName>
        <fullName evidence="3">N-acetylglucosamine-6-sulfatase</fullName>
        <ecNumber evidence="3">3.1.6.14</ecNumber>
    </recommendedName>
    <alternativeName>
        <fullName evidence="3">Glucosamine-6-sulfatase</fullName>
    </alternativeName>
</protein>
<dbReference type="InterPro" id="IPR012251">
    <property type="entry name" value="GlcNAc_6-SO4ase"/>
</dbReference>
<comment type="similarity">
    <text evidence="2 3">Belongs to the sulfatase family.</text>
</comment>
<accession>H3AHQ7</accession>
<evidence type="ECO:0000313" key="5">
    <source>
        <dbReference type="Ensembl" id="ENSLACP00000009178.1"/>
    </source>
</evidence>
<feature type="domain" description="Sulfatase N-terminal" evidence="4">
    <location>
        <begin position="94"/>
        <end position="320"/>
    </location>
</feature>
<dbReference type="CDD" id="cd16147">
    <property type="entry name" value="G6S"/>
    <property type="match status" value="1"/>
</dbReference>
<dbReference type="PANTHER" id="PTHR43108:SF9">
    <property type="entry name" value="N-ACETYLGLUCOSAMINE-6-SULFATASE"/>
    <property type="match status" value="1"/>
</dbReference>
<dbReference type="GO" id="GO:0046872">
    <property type="term" value="F:metal ion binding"/>
    <property type="evidence" value="ECO:0007669"/>
    <property type="project" value="UniProtKB-UniRule"/>
</dbReference>
<dbReference type="Gene3D" id="3.40.720.10">
    <property type="entry name" value="Alkaline Phosphatase, subunit A"/>
    <property type="match status" value="1"/>
</dbReference>
<reference evidence="6" key="1">
    <citation type="submission" date="2011-08" db="EMBL/GenBank/DDBJ databases">
        <title>The draft genome of Latimeria chalumnae.</title>
        <authorList>
            <person name="Di Palma F."/>
            <person name="Alfoldi J."/>
            <person name="Johnson J."/>
            <person name="Berlin A."/>
            <person name="Gnerre S."/>
            <person name="Jaffe D."/>
            <person name="MacCallum I."/>
            <person name="Young S."/>
            <person name="Walker B.J."/>
            <person name="Lander E."/>
            <person name="Lindblad-Toh K."/>
        </authorList>
    </citation>
    <scope>NUCLEOTIDE SEQUENCE [LARGE SCALE GENOMIC DNA]</scope>
    <source>
        <strain evidence="6">Wild caught</strain>
    </source>
</reference>
<keyword evidence="3" id="KW-0106">Calcium</keyword>
<dbReference type="EMBL" id="AFYH01062876">
    <property type="status" value="NOT_ANNOTATED_CDS"/>
    <property type="molecule type" value="Genomic_DNA"/>
</dbReference>
<reference evidence="5" key="2">
    <citation type="submission" date="2025-08" db="UniProtKB">
        <authorList>
            <consortium name="Ensembl"/>
        </authorList>
    </citation>
    <scope>IDENTIFICATION</scope>
</reference>
<dbReference type="Pfam" id="PF00884">
    <property type="entry name" value="Sulfatase"/>
    <property type="match status" value="1"/>
</dbReference>
<dbReference type="Ensembl" id="ENSLACT00000009248.1">
    <property type="protein sequence ID" value="ENSLACP00000009178.1"/>
    <property type="gene ID" value="ENSLACG00000008101.1"/>
</dbReference>